<dbReference type="GeneID" id="43636684"/>
<dbReference type="InterPro" id="IPR052897">
    <property type="entry name" value="Sec-Metab_Biosynth_Hydrolase"/>
</dbReference>
<dbReference type="Pfam" id="PF12697">
    <property type="entry name" value="Abhydrolase_6"/>
    <property type="match status" value="1"/>
</dbReference>
<keyword evidence="2" id="KW-0378">Hydrolase</keyword>
<organism evidence="2 3">
    <name type="scientific">Aspergillus pseudotamarii</name>
    <dbReference type="NCBI Taxonomy" id="132259"/>
    <lineage>
        <taxon>Eukaryota</taxon>
        <taxon>Fungi</taxon>
        <taxon>Dikarya</taxon>
        <taxon>Ascomycota</taxon>
        <taxon>Pezizomycotina</taxon>
        <taxon>Eurotiomycetes</taxon>
        <taxon>Eurotiomycetidae</taxon>
        <taxon>Eurotiales</taxon>
        <taxon>Aspergillaceae</taxon>
        <taxon>Aspergillus</taxon>
        <taxon>Aspergillus subgen. Circumdati</taxon>
    </lineage>
</organism>
<name>A0A5N6SDH5_ASPPS</name>
<dbReference type="GO" id="GO:0016787">
    <property type="term" value="F:hydrolase activity"/>
    <property type="evidence" value="ECO:0007669"/>
    <property type="project" value="UniProtKB-KW"/>
</dbReference>
<dbReference type="OrthoDB" id="1263307at2759"/>
<keyword evidence="3" id="KW-1185">Reference proteome</keyword>
<dbReference type="PANTHER" id="PTHR37017:SF11">
    <property type="entry name" value="ESTERASE_LIPASE_THIOESTERASE DOMAIN-CONTAINING PROTEIN"/>
    <property type="match status" value="1"/>
</dbReference>
<gene>
    <name evidence="2" type="ORF">BDV38DRAFT_202443</name>
</gene>
<dbReference type="RefSeq" id="XP_031908775.1">
    <property type="nucleotide sequence ID" value="XM_032052474.1"/>
</dbReference>
<dbReference type="SUPFAM" id="SSF53474">
    <property type="entry name" value="alpha/beta-Hydrolases"/>
    <property type="match status" value="1"/>
</dbReference>
<dbReference type="AlphaFoldDB" id="A0A5N6SDH5"/>
<proteinExistence type="predicted"/>
<sequence>MSQPKQPPTLLLAPGSWHTPTSLIYLQTALQKAGYPTQTIAHPTNGADPPTKTLIDDTTNFRHTLAHLIEREGKDVILIAHSYGGLVISNAAEGFGKKDRAKQGQQGGIVLMVYMTAFLVPKGKSLFEALGEYRPANMVLDGSYCHATSAKESFYHDLSPEVLAEAEAQLTHTCIGAYTESVNYEPWRDIPCAYIFCEEDRALGLPVQEMLVEMMRGSAPFPILTRRLRASHSPFYSMPVETAEAIRYFVREVEGVE</sequence>
<reference evidence="2 3" key="1">
    <citation type="submission" date="2019-04" db="EMBL/GenBank/DDBJ databases">
        <title>Friends and foes A comparative genomics study of 23 Aspergillus species from section Flavi.</title>
        <authorList>
            <consortium name="DOE Joint Genome Institute"/>
            <person name="Kjaerbolling I."/>
            <person name="Vesth T."/>
            <person name="Frisvad J.C."/>
            <person name="Nybo J.L."/>
            <person name="Theobald S."/>
            <person name="Kildgaard S."/>
            <person name="Isbrandt T."/>
            <person name="Kuo A."/>
            <person name="Sato A."/>
            <person name="Lyhne E.K."/>
            <person name="Kogle M.E."/>
            <person name="Wiebenga A."/>
            <person name="Kun R.S."/>
            <person name="Lubbers R.J."/>
            <person name="Makela M.R."/>
            <person name="Barry K."/>
            <person name="Chovatia M."/>
            <person name="Clum A."/>
            <person name="Daum C."/>
            <person name="Haridas S."/>
            <person name="He G."/>
            <person name="LaButti K."/>
            <person name="Lipzen A."/>
            <person name="Mondo S."/>
            <person name="Riley R."/>
            <person name="Salamov A."/>
            <person name="Simmons B.A."/>
            <person name="Magnuson J.K."/>
            <person name="Henrissat B."/>
            <person name="Mortensen U.H."/>
            <person name="Larsen T.O."/>
            <person name="Devries R.P."/>
            <person name="Grigoriev I.V."/>
            <person name="Machida M."/>
            <person name="Baker S.E."/>
            <person name="Andersen M.R."/>
        </authorList>
    </citation>
    <scope>NUCLEOTIDE SEQUENCE [LARGE SCALE GENOMIC DNA]</scope>
    <source>
        <strain evidence="2 3">CBS 117625</strain>
    </source>
</reference>
<protein>
    <submittedName>
        <fullName evidence="2">Alpha/beta hydrolase fold-1</fullName>
    </submittedName>
</protein>
<accession>A0A5N6SDH5</accession>
<evidence type="ECO:0000259" key="1">
    <source>
        <dbReference type="Pfam" id="PF12697"/>
    </source>
</evidence>
<evidence type="ECO:0000313" key="2">
    <source>
        <dbReference type="EMBL" id="KAE8132712.1"/>
    </source>
</evidence>
<dbReference type="Proteomes" id="UP000325672">
    <property type="component" value="Unassembled WGS sequence"/>
</dbReference>
<dbReference type="EMBL" id="ML743628">
    <property type="protein sequence ID" value="KAE8132712.1"/>
    <property type="molecule type" value="Genomic_DNA"/>
</dbReference>
<dbReference type="Gene3D" id="3.40.50.1820">
    <property type="entry name" value="alpha/beta hydrolase"/>
    <property type="match status" value="1"/>
</dbReference>
<dbReference type="InterPro" id="IPR000073">
    <property type="entry name" value="AB_hydrolase_1"/>
</dbReference>
<evidence type="ECO:0000313" key="3">
    <source>
        <dbReference type="Proteomes" id="UP000325672"/>
    </source>
</evidence>
<feature type="domain" description="AB hydrolase-1" evidence="1">
    <location>
        <begin position="10"/>
        <end position="245"/>
    </location>
</feature>
<dbReference type="InterPro" id="IPR029058">
    <property type="entry name" value="AB_hydrolase_fold"/>
</dbReference>
<dbReference type="PANTHER" id="PTHR37017">
    <property type="entry name" value="AB HYDROLASE-1 DOMAIN-CONTAINING PROTEIN-RELATED"/>
    <property type="match status" value="1"/>
</dbReference>